<dbReference type="RefSeq" id="WP_164315964.1">
    <property type="nucleotide sequence ID" value="NZ_JAAGLU010000014.1"/>
</dbReference>
<evidence type="ECO:0000256" key="5">
    <source>
        <dbReference type="ARBA" id="ARBA00022691"/>
    </source>
</evidence>
<sequence>MSLITVSQLGQAFFAAADILRGRMDASQYRDVISAMLVLKRVSDQPGILRVPDRARWSQIVDYEGKAPGRVLNEALWELEQSNPEVLKDVFEAVDFDVRLSPAELKALVGHFDRIPLNDGDLEFGDTVGRAYDHLLGAFADSEGKRGGDFFTPRSVVRLMVRLVGPRKGQSVYDPFAGSGGMLVQAGRYVEEHGGEGADLALFGQEMNAATCSTARLNLLLHGLTDSSVLCGDTLTDPLHSLENGHLRRFDRVLTNPPFSMNYSEKEMRHPERMKYGWTPERGGKADLMNVQHVLATLRPDGIGAVVTPHGVLFRGGAEAEIRQGIVEDGRLEAVIGIGPNVFHGTAIPACILVLRGTDGTPMDQRGQVLFVNAEREVVTGRSQNRLEPQNVEKIVGAFREWSDIPGFSRVVSLDEIADNGFNLNIRRYVDAGPPAEPSLDVRAALFGGVPRSEVDTEMGRFQVFGIGVADLFTTKGSGYLDFLGSGCEATAARIPELAAARERDFVDHCRSWWRATESRIAELAGTSRLLMLRSRLLASFREELLPAGILDRYQLTGAFAAWWDVRQDDLRSLDLRGFPGVIDRWAVADGRPPYLPGNLARERVLDVLGNDLCSRVERLAAAERQGLVDVYRAWGDRYGTSYTDLERQSEAAAERLRTRLQELGYT</sequence>
<dbReference type="EC" id="2.1.1.72" evidence="2"/>
<dbReference type="GO" id="GO:0003677">
    <property type="term" value="F:DNA binding"/>
    <property type="evidence" value="ECO:0007669"/>
    <property type="project" value="InterPro"/>
</dbReference>
<dbReference type="InterPro" id="IPR029063">
    <property type="entry name" value="SAM-dependent_MTases_sf"/>
</dbReference>
<evidence type="ECO:0000256" key="2">
    <source>
        <dbReference type="ARBA" id="ARBA00011900"/>
    </source>
</evidence>
<evidence type="ECO:0000256" key="4">
    <source>
        <dbReference type="ARBA" id="ARBA00022679"/>
    </source>
</evidence>
<evidence type="ECO:0000256" key="7">
    <source>
        <dbReference type="ARBA" id="ARBA00047942"/>
    </source>
</evidence>
<dbReference type="PANTHER" id="PTHR42933">
    <property type="entry name" value="SLR6095 PROTEIN"/>
    <property type="match status" value="1"/>
</dbReference>
<dbReference type="GO" id="GO:0009007">
    <property type="term" value="F:site-specific DNA-methyltransferase (adenine-specific) activity"/>
    <property type="evidence" value="ECO:0007669"/>
    <property type="project" value="UniProtKB-EC"/>
</dbReference>
<dbReference type="PANTHER" id="PTHR42933:SF3">
    <property type="entry name" value="TYPE I RESTRICTION ENZYME MJAVIII METHYLASE SUBUNIT"/>
    <property type="match status" value="1"/>
</dbReference>
<name>A0A6B3BU04_9ACTN</name>
<dbReference type="InterPro" id="IPR003356">
    <property type="entry name" value="DNA_methylase_A-5"/>
</dbReference>
<reference evidence="10" key="1">
    <citation type="submission" date="2020-01" db="EMBL/GenBank/DDBJ databases">
        <title>Insect and environment-associated Actinomycetes.</title>
        <authorList>
            <person name="Currrie C."/>
            <person name="Chevrette M."/>
            <person name="Carlson C."/>
            <person name="Stubbendieck R."/>
            <person name="Wendt-Pienkowski E."/>
        </authorList>
    </citation>
    <scope>NUCLEOTIDE SEQUENCE</scope>
    <source>
        <strain evidence="10">SID12501</strain>
    </source>
</reference>
<comment type="caution">
    <text evidence="10">The sequence shown here is derived from an EMBL/GenBank/DDBJ whole genome shotgun (WGS) entry which is preliminary data.</text>
</comment>
<dbReference type="InterPro" id="IPR051537">
    <property type="entry name" value="DNA_Adenine_Mtase"/>
</dbReference>
<proteinExistence type="inferred from homology"/>
<dbReference type="GO" id="GO:0008170">
    <property type="term" value="F:N-methyltransferase activity"/>
    <property type="evidence" value="ECO:0007669"/>
    <property type="project" value="InterPro"/>
</dbReference>
<comment type="similarity">
    <text evidence="1">Belongs to the N(4)/N(6)-methyltransferase family.</text>
</comment>
<dbReference type="SUPFAM" id="SSF53335">
    <property type="entry name" value="S-adenosyl-L-methionine-dependent methyltransferases"/>
    <property type="match status" value="1"/>
</dbReference>
<dbReference type="Pfam" id="PF12161">
    <property type="entry name" value="HsdM_N"/>
    <property type="match status" value="1"/>
</dbReference>
<dbReference type="Gene3D" id="3.40.50.150">
    <property type="entry name" value="Vaccinia Virus protein VP39"/>
    <property type="match status" value="1"/>
</dbReference>
<evidence type="ECO:0000313" key="10">
    <source>
        <dbReference type="EMBL" id="NEC87843.1"/>
    </source>
</evidence>
<dbReference type="Gene3D" id="1.20.1260.30">
    <property type="match status" value="2"/>
</dbReference>
<dbReference type="AlphaFoldDB" id="A0A6B3BU04"/>
<evidence type="ECO:0000256" key="3">
    <source>
        <dbReference type="ARBA" id="ARBA00022603"/>
    </source>
</evidence>
<keyword evidence="6" id="KW-0680">Restriction system</keyword>
<dbReference type="GO" id="GO:0032259">
    <property type="term" value="P:methylation"/>
    <property type="evidence" value="ECO:0007669"/>
    <property type="project" value="UniProtKB-KW"/>
</dbReference>
<evidence type="ECO:0000259" key="9">
    <source>
        <dbReference type="Pfam" id="PF12161"/>
    </source>
</evidence>
<gene>
    <name evidence="10" type="ORF">G3I71_18865</name>
</gene>
<feature type="domain" description="N6 adenine-specific DNA methyltransferase N-terminal" evidence="9">
    <location>
        <begin position="12"/>
        <end position="45"/>
    </location>
</feature>
<comment type="catalytic activity">
    <reaction evidence="7">
        <text>a 2'-deoxyadenosine in DNA + S-adenosyl-L-methionine = an N(6)-methyl-2'-deoxyadenosine in DNA + S-adenosyl-L-homocysteine + H(+)</text>
        <dbReference type="Rhea" id="RHEA:15197"/>
        <dbReference type="Rhea" id="RHEA-COMP:12418"/>
        <dbReference type="Rhea" id="RHEA-COMP:12419"/>
        <dbReference type="ChEBI" id="CHEBI:15378"/>
        <dbReference type="ChEBI" id="CHEBI:57856"/>
        <dbReference type="ChEBI" id="CHEBI:59789"/>
        <dbReference type="ChEBI" id="CHEBI:90615"/>
        <dbReference type="ChEBI" id="CHEBI:90616"/>
        <dbReference type="EC" id="2.1.1.72"/>
    </reaction>
</comment>
<evidence type="ECO:0000256" key="6">
    <source>
        <dbReference type="ARBA" id="ARBA00022747"/>
    </source>
</evidence>
<dbReference type="EMBL" id="JAAGLU010000014">
    <property type="protein sequence ID" value="NEC87843.1"/>
    <property type="molecule type" value="Genomic_DNA"/>
</dbReference>
<keyword evidence="4 10" id="KW-0808">Transferase</keyword>
<keyword evidence="5" id="KW-0949">S-adenosyl-L-methionine</keyword>
<dbReference type="Pfam" id="PF02384">
    <property type="entry name" value="N6_Mtase"/>
    <property type="match status" value="1"/>
</dbReference>
<dbReference type="InterPro" id="IPR022749">
    <property type="entry name" value="D12N6_MeTrfase_N"/>
</dbReference>
<accession>A0A6B3BU04</accession>
<dbReference type="GO" id="GO:0009307">
    <property type="term" value="P:DNA restriction-modification system"/>
    <property type="evidence" value="ECO:0007669"/>
    <property type="project" value="UniProtKB-KW"/>
</dbReference>
<protein>
    <recommendedName>
        <fullName evidence="2">site-specific DNA-methyltransferase (adenine-specific)</fullName>
        <ecNumber evidence="2">2.1.1.72</ecNumber>
    </recommendedName>
</protein>
<keyword evidence="3 10" id="KW-0489">Methyltransferase</keyword>
<organism evidence="10">
    <name type="scientific">Streptomyces sp. SID12501</name>
    <dbReference type="NCBI Taxonomy" id="2706042"/>
    <lineage>
        <taxon>Bacteria</taxon>
        <taxon>Bacillati</taxon>
        <taxon>Actinomycetota</taxon>
        <taxon>Actinomycetes</taxon>
        <taxon>Kitasatosporales</taxon>
        <taxon>Streptomycetaceae</taxon>
        <taxon>Streptomyces</taxon>
    </lineage>
</organism>
<dbReference type="PRINTS" id="PR00507">
    <property type="entry name" value="N12N6MTFRASE"/>
</dbReference>
<dbReference type="InterPro" id="IPR038333">
    <property type="entry name" value="T1MK-like_N_sf"/>
</dbReference>
<evidence type="ECO:0000259" key="8">
    <source>
        <dbReference type="Pfam" id="PF02384"/>
    </source>
</evidence>
<evidence type="ECO:0000256" key="1">
    <source>
        <dbReference type="ARBA" id="ARBA00006594"/>
    </source>
</evidence>
<feature type="domain" description="DNA methylase adenine-specific" evidence="8">
    <location>
        <begin position="126"/>
        <end position="432"/>
    </location>
</feature>